<evidence type="ECO:0000313" key="2">
    <source>
        <dbReference type="EMBL" id="MDF3635782.1"/>
    </source>
</evidence>
<dbReference type="PATRIC" id="fig|550.257.peg.473"/>
<accession>A0A0A6H386</accession>
<dbReference type="Proteomes" id="UP000289016">
    <property type="component" value="Unassembled WGS sequence"/>
</dbReference>
<sequence length="79" mass="9278">MPRHYEIDSAWRASIKREPNGRQTVTTEAFVSQLALINFHWSCRQANQWIETYVTVFKDISTQEGENRTFMLFNPNGGR</sequence>
<gene>
    <name evidence="3" type="ORF">DN595_04010</name>
    <name evidence="2" type="ORF">P3S46_00930</name>
    <name evidence="1" type="ORF">pYQ13500_010</name>
</gene>
<name>A0A0A6H386_ENTCL</name>
<protein>
    <submittedName>
        <fullName evidence="2">DNA polymerase V</fullName>
    </submittedName>
</protein>
<dbReference type="EMBL" id="KR059865">
    <property type="protein sequence ID" value="AKP49205.1"/>
    <property type="molecule type" value="Genomic_DNA"/>
</dbReference>
<reference evidence="2" key="3">
    <citation type="submission" date="2023-03" db="EMBL/GenBank/DDBJ databases">
        <title>A Study on Prevalence and Characterization of Enterobacter cloacae strains in China.</title>
        <authorList>
            <person name="Zheng Z."/>
        </authorList>
    </citation>
    <scope>NUCLEOTIDE SEQUENCE</scope>
    <source>
        <strain evidence="2">EC77</strain>
    </source>
</reference>
<organism evidence="1">
    <name type="scientific">Enterobacter cloacae</name>
    <dbReference type="NCBI Taxonomy" id="550"/>
    <lineage>
        <taxon>Bacteria</taxon>
        <taxon>Pseudomonadati</taxon>
        <taxon>Pseudomonadota</taxon>
        <taxon>Gammaproteobacteria</taxon>
        <taxon>Enterobacterales</taxon>
        <taxon>Enterobacteriaceae</taxon>
        <taxon>Enterobacter</taxon>
        <taxon>Enterobacter cloacae complex</taxon>
    </lineage>
</organism>
<evidence type="ECO:0000313" key="1">
    <source>
        <dbReference type="EMBL" id="AKP49205.1"/>
    </source>
</evidence>
<dbReference type="GeneID" id="84667415"/>
<dbReference type="Proteomes" id="UP001215180">
    <property type="component" value="Unassembled WGS sequence"/>
</dbReference>
<keyword evidence="1" id="KW-0614">Plasmid</keyword>
<geneLocation type="plasmid" evidence="1">
    <name>pYQ13500-NDM</name>
</geneLocation>
<dbReference type="EMBL" id="JARJGR010000132">
    <property type="protein sequence ID" value="MDF3635782.1"/>
    <property type="molecule type" value="Genomic_DNA"/>
</dbReference>
<evidence type="ECO:0000313" key="3">
    <source>
        <dbReference type="EMBL" id="RWT83408.1"/>
    </source>
</evidence>
<proteinExistence type="predicted"/>
<reference evidence="3 4" key="2">
    <citation type="submission" date="2018-06" db="EMBL/GenBank/DDBJ databases">
        <title>Carbapenemase-producing Enterobacteriaceae present in wastewater treatment plant effluent and nearby surface waters in the US.</title>
        <authorList>
            <person name="Mathys D.A."/>
            <person name="Mollenkopf D.F."/>
            <person name="Feicht S.M."/>
            <person name="Adams R.J."/>
            <person name="Albers A.L."/>
            <person name="Grooters S.V."/>
            <person name="Stuever D.M."/>
            <person name="Daniels J.B."/>
            <person name="Wittum T.E."/>
        </authorList>
    </citation>
    <scope>NUCLEOTIDE SEQUENCE [LARGE SCALE GENOMIC DNA]</scope>
    <source>
        <strain evidence="3 4">GEO_23_Down_A</strain>
    </source>
</reference>
<evidence type="ECO:0000313" key="4">
    <source>
        <dbReference type="Proteomes" id="UP000289016"/>
    </source>
</evidence>
<dbReference type="AlphaFoldDB" id="A0A0A6H386"/>
<dbReference type="EMBL" id="QKPI01000006">
    <property type="protein sequence ID" value="RWT83408.1"/>
    <property type="molecule type" value="Genomic_DNA"/>
</dbReference>
<dbReference type="RefSeq" id="WP_001549892.1">
    <property type="nucleotide sequence ID" value="NC_023914.1"/>
</dbReference>
<reference evidence="1" key="1">
    <citation type="journal article" date="2015" name="PLoS ONE">
        <title>Dissemination of NDM-1-Producing Enterobacteriaceae Mediated by the IncX3-Type Plasmid.</title>
        <authorList>
            <person name="Yang Q."/>
            <person name="Fang L."/>
            <person name="Fu Y."/>
            <person name="Du X."/>
            <person name="Shen Y."/>
            <person name="Yu Y."/>
        </authorList>
    </citation>
    <scope>NUCLEOTIDE SEQUENCE</scope>
    <source>
        <strain evidence="1">EC-YQ13500</strain>
        <plasmid evidence="1">pYQ13500-NDM</plasmid>
    </source>
</reference>